<gene>
    <name evidence="1" type="ORF">PBRASI_LOCUS9176</name>
</gene>
<dbReference type="Proteomes" id="UP000789739">
    <property type="component" value="Unassembled WGS sequence"/>
</dbReference>
<dbReference type="AlphaFoldDB" id="A0A9N9DAW6"/>
<dbReference type="EMBL" id="CAJVPI010001879">
    <property type="protein sequence ID" value="CAG8629622.1"/>
    <property type="molecule type" value="Genomic_DNA"/>
</dbReference>
<feature type="non-terminal residue" evidence="1">
    <location>
        <position position="1"/>
    </location>
</feature>
<evidence type="ECO:0000313" key="1">
    <source>
        <dbReference type="EMBL" id="CAG8629622.1"/>
    </source>
</evidence>
<comment type="caution">
    <text evidence="1">The sequence shown here is derived from an EMBL/GenBank/DDBJ whole genome shotgun (WGS) entry which is preliminary data.</text>
</comment>
<organism evidence="1 2">
    <name type="scientific">Paraglomus brasilianum</name>
    <dbReference type="NCBI Taxonomy" id="144538"/>
    <lineage>
        <taxon>Eukaryota</taxon>
        <taxon>Fungi</taxon>
        <taxon>Fungi incertae sedis</taxon>
        <taxon>Mucoromycota</taxon>
        <taxon>Glomeromycotina</taxon>
        <taxon>Glomeromycetes</taxon>
        <taxon>Paraglomerales</taxon>
        <taxon>Paraglomeraceae</taxon>
        <taxon>Paraglomus</taxon>
    </lineage>
</organism>
<evidence type="ECO:0000313" key="2">
    <source>
        <dbReference type="Proteomes" id="UP000789739"/>
    </source>
</evidence>
<proteinExistence type="predicted"/>
<keyword evidence="2" id="KW-1185">Reference proteome</keyword>
<reference evidence="1" key="1">
    <citation type="submission" date="2021-06" db="EMBL/GenBank/DDBJ databases">
        <authorList>
            <person name="Kallberg Y."/>
            <person name="Tangrot J."/>
            <person name="Rosling A."/>
        </authorList>
    </citation>
    <scope>NUCLEOTIDE SEQUENCE</scope>
    <source>
        <strain evidence="1">BR232B</strain>
    </source>
</reference>
<protein>
    <submittedName>
        <fullName evidence="1">7158_t:CDS:1</fullName>
    </submittedName>
</protein>
<sequence>KEMGISDKWWYLSGHSGFSAGNVTHVQRRPDLDNKLIKDFKVKDVYSGIVDLSGTEYYVIYGKAVSQIGDASPGSLVWTVDSNY</sequence>
<name>A0A9N9DAW6_9GLOM</name>
<accession>A0A9N9DAW6</accession>